<evidence type="ECO:0000313" key="5">
    <source>
        <dbReference type="EMBL" id="MBP2320370.1"/>
    </source>
</evidence>
<evidence type="ECO:0000256" key="2">
    <source>
        <dbReference type="ARBA" id="ARBA00022801"/>
    </source>
</evidence>
<accession>A0ABS4T7I2</accession>
<evidence type="ECO:0000256" key="1">
    <source>
        <dbReference type="ARBA" id="ARBA00005964"/>
    </source>
</evidence>
<dbReference type="PRINTS" id="PR00878">
    <property type="entry name" value="CHOLNESTRASE"/>
</dbReference>
<organism evidence="5 6">
    <name type="scientific">Kibdelosporangium banguiense</name>
    <dbReference type="NCBI Taxonomy" id="1365924"/>
    <lineage>
        <taxon>Bacteria</taxon>
        <taxon>Bacillati</taxon>
        <taxon>Actinomycetota</taxon>
        <taxon>Actinomycetes</taxon>
        <taxon>Pseudonocardiales</taxon>
        <taxon>Pseudonocardiaceae</taxon>
        <taxon>Kibdelosporangium</taxon>
    </lineage>
</organism>
<evidence type="ECO:0000259" key="4">
    <source>
        <dbReference type="Pfam" id="PF00135"/>
    </source>
</evidence>
<dbReference type="Pfam" id="PF00135">
    <property type="entry name" value="COesterase"/>
    <property type="match status" value="1"/>
</dbReference>
<keyword evidence="6" id="KW-1185">Reference proteome</keyword>
<dbReference type="EMBL" id="JAGINW010000001">
    <property type="protein sequence ID" value="MBP2320370.1"/>
    <property type="molecule type" value="Genomic_DNA"/>
</dbReference>
<evidence type="ECO:0000313" key="6">
    <source>
        <dbReference type="Proteomes" id="UP001519332"/>
    </source>
</evidence>
<dbReference type="PANTHER" id="PTHR11559">
    <property type="entry name" value="CARBOXYLESTERASE"/>
    <property type="match status" value="1"/>
</dbReference>
<dbReference type="EC" id="3.1.1.-" evidence="3"/>
<comment type="caution">
    <text evidence="5">The sequence shown here is derived from an EMBL/GenBank/DDBJ whole genome shotgun (WGS) entry which is preliminary data.</text>
</comment>
<sequence>MTVAPEVRVVSGELRGSWDSGVAVFRGIPFAEPPVGALRFAAPQPVQSWDGVREAVAYGPPPPQAGFFGMDQLSQDSPEEDWLTINVWSPAFGSGADLPVMVWIQGGGFMVGMSSLPEYDGARLAQDGVVVVTFNYRVGIEGFAQFEGAPANRGLLDQVAALEWVRDNIRAFGGDPGQVTVFGESAGGGSVAALLAMPRAAGLFHRAIAQSVTGPVFSPELAADIATVCATEVGLRPTVADMSTVEPMRLSAAGDAVTAKIAQWTERWGLAAHRPIPFGPVVDGDVLPRTPWQALADGAARDIELIVGHTRDEQRLFNLIEGTLGQVTPDQAETALAMLAPEGAQKFRAAFPDAGSDELYEVVNSDWLFRMPSLHLAEAQVAGGGRVHLFELTWTAPGMGGALGACHGLDVPLVFGNLTRGQPAMLIGEDITEAEALSRRMRTAWTAFATHGDPGWPAYDTEQRLTQLFDTEPAVAVYPEEASRLLWQNYTFSPLPLLGR</sequence>
<name>A0ABS4T7I2_9PSEU</name>
<reference evidence="5 6" key="1">
    <citation type="submission" date="2021-03" db="EMBL/GenBank/DDBJ databases">
        <title>Sequencing the genomes of 1000 actinobacteria strains.</title>
        <authorList>
            <person name="Klenk H.-P."/>
        </authorList>
    </citation>
    <scope>NUCLEOTIDE SEQUENCE [LARGE SCALE GENOMIC DNA]</scope>
    <source>
        <strain evidence="5 6">DSM 46670</strain>
    </source>
</reference>
<protein>
    <recommendedName>
        <fullName evidence="3">Carboxylic ester hydrolase</fullName>
        <ecNumber evidence="3">3.1.1.-</ecNumber>
    </recommendedName>
</protein>
<dbReference type="InterPro" id="IPR000997">
    <property type="entry name" value="Cholinesterase"/>
</dbReference>
<keyword evidence="2 3" id="KW-0378">Hydrolase</keyword>
<dbReference type="GO" id="GO:0016787">
    <property type="term" value="F:hydrolase activity"/>
    <property type="evidence" value="ECO:0007669"/>
    <property type="project" value="UniProtKB-KW"/>
</dbReference>
<dbReference type="SUPFAM" id="SSF53474">
    <property type="entry name" value="alpha/beta-Hydrolases"/>
    <property type="match status" value="1"/>
</dbReference>
<dbReference type="InterPro" id="IPR002018">
    <property type="entry name" value="CarbesteraseB"/>
</dbReference>
<evidence type="ECO:0000256" key="3">
    <source>
        <dbReference type="RuleBase" id="RU361235"/>
    </source>
</evidence>
<comment type="similarity">
    <text evidence="1 3">Belongs to the type-B carboxylesterase/lipase family.</text>
</comment>
<dbReference type="Gene3D" id="3.40.50.1820">
    <property type="entry name" value="alpha/beta hydrolase"/>
    <property type="match status" value="1"/>
</dbReference>
<dbReference type="RefSeq" id="WP_209634405.1">
    <property type="nucleotide sequence ID" value="NZ_JAGINW010000001.1"/>
</dbReference>
<dbReference type="InterPro" id="IPR029058">
    <property type="entry name" value="AB_hydrolase_fold"/>
</dbReference>
<feature type="domain" description="Carboxylesterase type B" evidence="4">
    <location>
        <begin position="5"/>
        <end position="459"/>
    </location>
</feature>
<dbReference type="InterPro" id="IPR050309">
    <property type="entry name" value="Type-B_Carboxylest/Lipase"/>
</dbReference>
<dbReference type="Proteomes" id="UP001519332">
    <property type="component" value="Unassembled WGS sequence"/>
</dbReference>
<dbReference type="PROSITE" id="PS00122">
    <property type="entry name" value="CARBOXYLESTERASE_B_1"/>
    <property type="match status" value="1"/>
</dbReference>
<gene>
    <name evidence="5" type="ORF">JOF56_000755</name>
</gene>
<proteinExistence type="inferred from homology"/>
<dbReference type="InterPro" id="IPR019826">
    <property type="entry name" value="Carboxylesterase_B_AS"/>
</dbReference>